<evidence type="ECO:0000313" key="3">
    <source>
        <dbReference type="Proteomes" id="UP000704341"/>
    </source>
</evidence>
<gene>
    <name evidence="2" type="ORF">DTK66_10345</name>
</gene>
<comment type="caution">
    <text evidence="2">The sequence shown here is derived from an EMBL/GenBank/DDBJ whole genome shotgun (WGS) entry which is preliminary data.</text>
</comment>
<protein>
    <submittedName>
        <fullName evidence="2">Flavodoxin</fullName>
    </submittedName>
</protein>
<accession>A0ABR8P9V9</accession>
<evidence type="ECO:0000259" key="1">
    <source>
        <dbReference type="PROSITE" id="PS50902"/>
    </source>
</evidence>
<dbReference type="SUPFAM" id="SSF52218">
    <property type="entry name" value="Flavoproteins"/>
    <property type="match status" value="1"/>
</dbReference>
<sequence length="146" mass="16828">MNKLIIYDTIYGHNFELSKFIHDQLLPEASLISFKKFSPTMLSNHDFLILCPCTYGEGELTANEQVVYDYLSNRSLSYLTYYLAGIGDRNFGQERFANAVNIFDKLLRQRQAVPIAPSLKADYEDIAKAHQQITRILKEASRKKRS</sequence>
<proteinExistence type="predicted"/>
<keyword evidence="3" id="KW-1185">Reference proteome</keyword>
<dbReference type="Gene3D" id="3.40.50.360">
    <property type="match status" value="1"/>
</dbReference>
<dbReference type="RefSeq" id="WP_191668623.1">
    <property type="nucleotide sequence ID" value="NZ_QORN01000054.1"/>
</dbReference>
<dbReference type="Pfam" id="PF00258">
    <property type="entry name" value="Flavodoxin_1"/>
    <property type="match status" value="1"/>
</dbReference>
<name>A0ABR8P9V9_9LACO</name>
<evidence type="ECO:0000313" key="2">
    <source>
        <dbReference type="EMBL" id="MBD5807479.1"/>
    </source>
</evidence>
<dbReference type="InterPro" id="IPR029039">
    <property type="entry name" value="Flavoprotein-like_sf"/>
</dbReference>
<dbReference type="InterPro" id="IPR008254">
    <property type="entry name" value="Flavodoxin/NO_synth"/>
</dbReference>
<dbReference type="EMBL" id="QORN01000054">
    <property type="protein sequence ID" value="MBD5807479.1"/>
    <property type="molecule type" value="Genomic_DNA"/>
</dbReference>
<feature type="domain" description="Flavodoxin-like" evidence="1">
    <location>
        <begin position="3"/>
        <end position="141"/>
    </location>
</feature>
<dbReference type="Proteomes" id="UP000704341">
    <property type="component" value="Unassembled WGS sequence"/>
</dbReference>
<reference evidence="2 3" key="1">
    <citation type="submission" date="2018-07" db="EMBL/GenBank/DDBJ databases">
        <title>Phylogenomic Insights into understanding Host Adaptation of Lactobacillus reuteri by a novel species, Lactobacillus spp. M31.</title>
        <authorList>
            <person name="Sharma S."/>
            <person name="Patil P."/>
            <person name="Korpole S."/>
            <person name="Patil P.B."/>
        </authorList>
    </citation>
    <scope>NUCLEOTIDE SEQUENCE [LARGE SCALE GENOMIC DNA]</scope>
    <source>
        <strain evidence="2 3">M31</strain>
    </source>
</reference>
<dbReference type="PROSITE" id="PS50902">
    <property type="entry name" value="FLAVODOXIN_LIKE"/>
    <property type="match status" value="1"/>
</dbReference>
<organism evidence="2 3">
    <name type="scientific">Limosilactobacillus walteri</name>
    <dbReference type="NCBI Taxonomy" id="2268022"/>
    <lineage>
        <taxon>Bacteria</taxon>
        <taxon>Bacillati</taxon>
        <taxon>Bacillota</taxon>
        <taxon>Bacilli</taxon>
        <taxon>Lactobacillales</taxon>
        <taxon>Lactobacillaceae</taxon>
        <taxon>Limosilactobacillus</taxon>
    </lineage>
</organism>